<organism evidence="1">
    <name type="scientific">viral metagenome</name>
    <dbReference type="NCBI Taxonomy" id="1070528"/>
    <lineage>
        <taxon>unclassified sequences</taxon>
        <taxon>metagenomes</taxon>
        <taxon>organismal metagenomes</taxon>
    </lineage>
</organism>
<reference evidence="1" key="1">
    <citation type="journal article" date="2020" name="Nature">
        <title>Giant virus diversity and host interactions through global metagenomics.</title>
        <authorList>
            <person name="Schulz F."/>
            <person name="Roux S."/>
            <person name="Paez-Espino D."/>
            <person name="Jungbluth S."/>
            <person name="Walsh D.A."/>
            <person name="Denef V.J."/>
            <person name="McMahon K.D."/>
            <person name="Konstantinidis K.T."/>
            <person name="Eloe-Fadrosh E.A."/>
            <person name="Kyrpides N.C."/>
            <person name="Woyke T."/>
        </authorList>
    </citation>
    <scope>NUCLEOTIDE SEQUENCE</scope>
    <source>
        <strain evidence="1">GVMAG-M-3300009180-1</strain>
    </source>
</reference>
<protein>
    <submittedName>
        <fullName evidence="1">Uncharacterized protein</fullName>
    </submittedName>
</protein>
<evidence type="ECO:0000313" key="1">
    <source>
        <dbReference type="EMBL" id="QHT35285.1"/>
    </source>
</evidence>
<dbReference type="AlphaFoldDB" id="A0A6C0F7Z4"/>
<accession>A0A6C0F7Z4</accession>
<dbReference type="EMBL" id="MN739016">
    <property type="protein sequence ID" value="QHT35285.1"/>
    <property type="molecule type" value="Genomic_DNA"/>
</dbReference>
<sequence>MRFSDIVTTLFALYSSPAGTYCGSKTVFGETINGEVRFKSPELLDFAISGDFTINCANEYYVLDGSQIILRDIGLVGDCTHDALADNKITLSSITYDSSANQINVSVKYSIAKIDILLSNCNSFASSI</sequence>
<name>A0A6C0F7Z4_9ZZZZ</name>
<proteinExistence type="predicted"/>